<feature type="transmembrane region" description="Helical" evidence="5">
    <location>
        <begin position="79"/>
        <end position="102"/>
    </location>
</feature>
<comment type="subcellular location">
    <subcellularLocation>
        <location evidence="1">Membrane</location>
        <topology evidence="1">Multi-pass membrane protein</topology>
    </subcellularLocation>
</comment>
<dbReference type="EnsemblPlants" id="Kaladp0012s0102.1.v1.1">
    <property type="protein sequence ID" value="Kaladp0012s0102.1.v1.1"/>
    <property type="gene ID" value="Kaladp0012s0102.v1.1"/>
</dbReference>
<evidence type="ECO:0000256" key="5">
    <source>
        <dbReference type="SAM" id="Phobius"/>
    </source>
</evidence>
<dbReference type="Gramene" id="Kaladp0012s0102.1.v1.1">
    <property type="protein sequence ID" value="Kaladp0012s0102.1.v1.1"/>
    <property type="gene ID" value="Kaladp0012s0102.v1.1"/>
</dbReference>
<protein>
    <submittedName>
        <fullName evidence="6">Uncharacterized protein</fullName>
    </submittedName>
</protein>
<evidence type="ECO:0000256" key="3">
    <source>
        <dbReference type="ARBA" id="ARBA00022989"/>
    </source>
</evidence>
<evidence type="ECO:0000313" key="7">
    <source>
        <dbReference type="Proteomes" id="UP000594263"/>
    </source>
</evidence>
<dbReference type="Pfam" id="PF00335">
    <property type="entry name" value="Tetraspanin"/>
    <property type="match status" value="1"/>
</dbReference>
<organism evidence="6 7">
    <name type="scientific">Kalanchoe fedtschenkoi</name>
    <name type="common">Lavender scallops</name>
    <name type="synonym">South American air plant</name>
    <dbReference type="NCBI Taxonomy" id="63787"/>
    <lineage>
        <taxon>Eukaryota</taxon>
        <taxon>Viridiplantae</taxon>
        <taxon>Streptophyta</taxon>
        <taxon>Embryophyta</taxon>
        <taxon>Tracheophyta</taxon>
        <taxon>Spermatophyta</taxon>
        <taxon>Magnoliopsida</taxon>
        <taxon>eudicotyledons</taxon>
        <taxon>Gunneridae</taxon>
        <taxon>Pentapetalae</taxon>
        <taxon>Saxifragales</taxon>
        <taxon>Crassulaceae</taxon>
        <taxon>Kalanchoe</taxon>
    </lineage>
</organism>
<keyword evidence="3 5" id="KW-1133">Transmembrane helix</keyword>
<feature type="transmembrane region" description="Helical" evidence="5">
    <location>
        <begin position="12"/>
        <end position="34"/>
    </location>
</feature>
<proteinExistence type="predicted"/>
<accession>A0A7N0SYG0</accession>
<dbReference type="GO" id="GO:0016020">
    <property type="term" value="C:membrane"/>
    <property type="evidence" value="ECO:0007669"/>
    <property type="project" value="UniProtKB-SubCell"/>
</dbReference>
<dbReference type="OMA" id="DHHWEKD"/>
<keyword evidence="2 5" id="KW-0812">Transmembrane</keyword>
<keyword evidence="7" id="KW-1185">Reference proteome</keyword>
<dbReference type="Proteomes" id="UP000594263">
    <property type="component" value="Unplaced"/>
</dbReference>
<dbReference type="AlphaFoldDB" id="A0A7N0SYG0"/>
<evidence type="ECO:0000313" key="6">
    <source>
        <dbReference type="EnsemblPlants" id="Kaladp0012s0102.1.v1.1"/>
    </source>
</evidence>
<sequence length="248" mass="27853">MRRNCCHALLAFILKFLNFLQTFLGVCIIVYSVFMLDQWNHRLPPPPPVAPPPWDADSVVQMASGVDDALTSSNLPAPWFIYSFMAVGVMLCSVTCVGLIAAEAINGCCLCFYSLLKVVVILVEASFVAFVVFDHHWEEDLPFDPTGELDSLKSFIVKNLEICKWVGITILIIQAVSLLLAFVLRATISTRRDDEYDDVESTREPLIHTRPVENSYSSKGDNIWSSRIRDKYGLGSSDNKYNQVNQTH</sequence>
<evidence type="ECO:0000256" key="4">
    <source>
        <dbReference type="ARBA" id="ARBA00023136"/>
    </source>
</evidence>
<reference evidence="6" key="1">
    <citation type="submission" date="2021-01" db="UniProtKB">
        <authorList>
            <consortium name="EnsemblPlants"/>
        </authorList>
    </citation>
    <scope>IDENTIFICATION</scope>
</reference>
<name>A0A7N0SYG0_KALFE</name>
<evidence type="ECO:0000256" key="2">
    <source>
        <dbReference type="ARBA" id="ARBA00022692"/>
    </source>
</evidence>
<keyword evidence="4 5" id="KW-0472">Membrane</keyword>
<feature type="transmembrane region" description="Helical" evidence="5">
    <location>
        <begin position="114"/>
        <end position="133"/>
    </location>
</feature>
<feature type="transmembrane region" description="Helical" evidence="5">
    <location>
        <begin position="165"/>
        <end position="184"/>
    </location>
</feature>
<evidence type="ECO:0000256" key="1">
    <source>
        <dbReference type="ARBA" id="ARBA00004141"/>
    </source>
</evidence>
<dbReference type="InterPro" id="IPR018499">
    <property type="entry name" value="Tetraspanin/Peripherin"/>
</dbReference>